<comment type="caution">
    <text evidence="2">The sequence shown here is derived from an EMBL/GenBank/DDBJ whole genome shotgun (WGS) entry which is preliminary data.</text>
</comment>
<evidence type="ECO:0000313" key="3">
    <source>
        <dbReference type="Proteomes" id="UP000289886"/>
    </source>
</evidence>
<feature type="transmembrane region" description="Helical" evidence="1">
    <location>
        <begin position="72"/>
        <end position="94"/>
    </location>
</feature>
<name>A0A444V7Y3_ACIRT</name>
<proteinExistence type="predicted"/>
<keyword evidence="1" id="KW-1133">Transmembrane helix</keyword>
<keyword evidence="3" id="KW-1185">Reference proteome</keyword>
<protein>
    <submittedName>
        <fullName evidence="2">Uncharacterized protein</fullName>
    </submittedName>
</protein>
<dbReference type="Proteomes" id="UP000289886">
    <property type="component" value="Unassembled WGS sequence"/>
</dbReference>
<gene>
    <name evidence="2" type="ORF">EOD39_15550</name>
</gene>
<evidence type="ECO:0000256" key="1">
    <source>
        <dbReference type="SAM" id="Phobius"/>
    </source>
</evidence>
<keyword evidence="1" id="KW-0812">Transmembrane</keyword>
<dbReference type="AlphaFoldDB" id="A0A444V7Y3"/>
<reference evidence="2 3" key="1">
    <citation type="submission" date="2019-01" db="EMBL/GenBank/DDBJ databases">
        <title>Draft Genome and Complete Hox-Cluster Characterization of the Sterlet Sturgeon (Acipenser ruthenus).</title>
        <authorList>
            <person name="Wei Q."/>
        </authorList>
    </citation>
    <scope>NUCLEOTIDE SEQUENCE [LARGE SCALE GENOMIC DNA]</scope>
    <source>
        <strain evidence="2">WHYD16114868_AA</strain>
        <tissue evidence="2">Blood</tissue>
    </source>
</reference>
<dbReference type="EMBL" id="SCEB01001571">
    <property type="protein sequence ID" value="RXM96564.1"/>
    <property type="molecule type" value="Genomic_DNA"/>
</dbReference>
<feature type="transmembrane region" description="Helical" evidence="1">
    <location>
        <begin position="238"/>
        <end position="258"/>
    </location>
</feature>
<feature type="transmembrane region" description="Helical" evidence="1">
    <location>
        <begin position="114"/>
        <end position="136"/>
    </location>
</feature>
<organism evidence="2 3">
    <name type="scientific">Acipenser ruthenus</name>
    <name type="common">Sterlet sturgeon</name>
    <dbReference type="NCBI Taxonomy" id="7906"/>
    <lineage>
        <taxon>Eukaryota</taxon>
        <taxon>Metazoa</taxon>
        <taxon>Chordata</taxon>
        <taxon>Craniata</taxon>
        <taxon>Vertebrata</taxon>
        <taxon>Euteleostomi</taxon>
        <taxon>Actinopterygii</taxon>
        <taxon>Chondrostei</taxon>
        <taxon>Acipenseriformes</taxon>
        <taxon>Acipenseridae</taxon>
        <taxon>Acipenser</taxon>
    </lineage>
</organism>
<feature type="transmembrane region" description="Helical" evidence="1">
    <location>
        <begin position="165"/>
        <end position="182"/>
    </location>
</feature>
<accession>A0A444V7Y3</accession>
<keyword evidence="1" id="KW-0472">Membrane</keyword>
<sequence length="296" mass="33166">MENNYSSIFVNGGLKTDNSRRNKTKPFFWTALDLLGALNVLTLSESPEDILQAPQIEGLSSTYKKIKCLKRILFWILFSGSLAYYIISVVLYGLCFTHRTECDDSLCFVGFTNSVTIIPAALWKVCSYCGNLSQLLSGVKQRPPRRANRATVTKRGNRRFTRMKFLHATTAVQQLIFFVYYMRFVQGGVIAPCRIGPQPANCGETGRMVFGSLETNQTLQDAFPNHAVCTETLAKLPIFNFVLFFTFGVLTTVLTASAKDKGGGRRDREDEDEDDEEILKQAVSSSLWAAHDYCAL</sequence>
<evidence type="ECO:0000313" key="2">
    <source>
        <dbReference type="EMBL" id="RXM96564.1"/>
    </source>
</evidence>